<accession>A0A381EFE3</accession>
<sequence length="76" mass="8448">MSNIIMTDRAQQEPTIADLMQILREIRAQNERLYTRLDTLEREQTRRAAVIGFAGGVLGGGIVNVGVAFIRAKYGI</sequence>
<dbReference type="RefSeq" id="WP_115612675.1">
    <property type="nucleotide sequence ID" value="NZ_JBHLZC010000001.1"/>
</dbReference>
<feature type="transmembrane region" description="Helical" evidence="2">
    <location>
        <begin position="48"/>
        <end position="70"/>
    </location>
</feature>
<keyword evidence="4" id="KW-1185">Reference proteome</keyword>
<proteinExistence type="predicted"/>
<evidence type="ECO:0000256" key="1">
    <source>
        <dbReference type="SAM" id="Coils"/>
    </source>
</evidence>
<evidence type="ECO:0000256" key="2">
    <source>
        <dbReference type="SAM" id="Phobius"/>
    </source>
</evidence>
<dbReference type="AlphaFoldDB" id="A0A381EFE3"/>
<evidence type="ECO:0000313" key="4">
    <source>
        <dbReference type="Proteomes" id="UP000254572"/>
    </source>
</evidence>
<gene>
    <name evidence="3" type="ORF">NCTC13294_02634</name>
</gene>
<reference evidence="3 4" key="1">
    <citation type="submission" date="2018-06" db="EMBL/GenBank/DDBJ databases">
        <authorList>
            <consortium name="Pathogen Informatics"/>
            <person name="Doyle S."/>
        </authorList>
    </citation>
    <scope>NUCLEOTIDE SEQUENCE [LARGE SCALE GENOMIC DNA]</scope>
    <source>
        <strain evidence="3 4">NCTC13294</strain>
    </source>
</reference>
<feature type="coiled-coil region" evidence="1">
    <location>
        <begin position="16"/>
        <end position="43"/>
    </location>
</feature>
<dbReference type="Proteomes" id="UP000254572">
    <property type="component" value="Unassembled WGS sequence"/>
</dbReference>
<organism evidence="3 4">
    <name type="scientific">Cardiobacterium valvarum</name>
    <dbReference type="NCBI Taxonomy" id="194702"/>
    <lineage>
        <taxon>Bacteria</taxon>
        <taxon>Pseudomonadati</taxon>
        <taxon>Pseudomonadota</taxon>
        <taxon>Gammaproteobacteria</taxon>
        <taxon>Cardiobacteriales</taxon>
        <taxon>Cardiobacteriaceae</taxon>
        <taxon>Cardiobacterium</taxon>
    </lineage>
</organism>
<keyword evidence="2" id="KW-0812">Transmembrane</keyword>
<name>A0A381EFE3_9GAMM</name>
<keyword evidence="2" id="KW-0472">Membrane</keyword>
<protein>
    <submittedName>
        <fullName evidence="3">Uncharacterized protein</fullName>
    </submittedName>
</protein>
<keyword evidence="1" id="KW-0175">Coiled coil</keyword>
<keyword evidence="2" id="KW-1133">Transmembrane helix</keyword>
<dbReference type="EMBL" id="UFUW01000001">
    <property type="protein sequence ID" value="SUX25745.1"/>
    <property type="molecule type" value="Genomic_DNA"/>
</dbReference>
<evidence type="ECO:0000313" key="3">
    <source>
        <dbReference type="EMBL" id="SUX25745.1"/>
    </source>
</evidence>